<comment type="caution">
    <text evidence="2">The sequence shown here is derived from an EMBL/GenBank/DDBJ whole genome shotgun (WGS) entry which is preliminary data.</text>
</comment>
<evidence type="ECO:0000313" key="2">
    <source>
        <dbReference type="EMBL" id="MDR7082157.1"/>
    </source>
</evidence>
<feature type="transmembrane region" description="Helical" evidence="1">
    <location>
        <begin position="12"/>
        <end position="39"/>
    </location>
</feature>
<reference evidence="2 3" key="1">
    <citation type="submission" date="2023-07" db="EMBL/GenBank/DDBJ databases">
        <title>Sorghum-associated microbial communities from plants grown in Nebraska, USA.</title>
        <authorList>
            <person name="Schachtman D."/>
        </authorList>
    </citation>
    <scope>NUCLEOTIDE SEQUENCE [LARGE SCALE GENOMIC DNA]</scope>
    <source>
        <strain evidence="2 3">BE167</strain>
    </source>
</reference>
<evidence type="ECO:0000313" key="3">
    <source>
        <dbReference type="Proteomes" id="UP001252243"/>
    </source>
</evidence>
<feature type="transmembrane region" description="Helical" evidence="1">
    <location>
        <begin position="45"/>
        <end position="62"/>
    </location>
</feature>
<keyword evidence="1" id="KW-0472">Membrane</keyword>
<gene>
    <name evidence="2" type="ORF">J2X01_001442</name>
</gene>
<protein>
    <submittedName>
        <fullName evidence="2">Uncharacterized protein</fullName>
    </submittedName>
</protein>
<keyword evidence="3" id="KW-1185">Reference proteome</keyword>
<dbReference type="RefSeq" id="WP_310052293.1">
    <property type="nucleotide sequence ID" value="NZ_JAVDVQ010000004.1"/>
</dbReference>
<proteinExistence type="predicted"/>
<dbReference type="Proteomes" id="UP001252243">
    <property type="component" value="Unassembled WGS sequence"/>
</dbReference>
<accession>A0ABU1UAF7</accession>
<dbReference type="EMBL" id="JAVDVQ010000004">
    <property type="protein sequence ID" value="MDR7082157.1"/>
    <property type="molecule type" value="Genomic_DNA"/>
</dbReference>
<keyword evidence="1" id="KW-1133">Transmembrane helix</keyword>
<evidence type="ECO:0000256" key="1">
    <source>
        <dbReference type="SAM" id="Phobius"/>
    </source>
</evidence>
<name>A0ABU1UAF7_9MICC</name>
<organism evidence="2 3">
    <name type="scientific">Arthrobacter ginsengisoli</name>
    <dbReference type="NCBI Taxonomy" id="1356565"/>
    <lineage>
        <taxon>Bacteria</taxon>
        <taxon>Bacillati</taxon>
        <taxon>Actinomycetota</taxon>
        <taxon>Actinomycetes</taxon>
        <taxon>Micrococcales</taxon>
        <taxon>Micrococcaceae</taxon>
        <taxon>Arthrobacter</taxon>
    </lineage>
</organism>
<sequence>MQFDLSAVETATLVFLGTLVFALVITLFMMTASFVALVLVGVGRLAWIIAANIVLWLVHGINHGWDRLVRHAATVELPGDRASDFVADIAAEIMGQPAPSTGSYPRVVLRDS</sequence>
<keyword evidence="1" id="KW-0812">Transmembrane</keyword>